<dbReference type="Pfam" id="PF02586">
    <property type="entry name" value="SRAP"/>
    <property type="match status" value="1"/>
</dbReference>
<dbReference type="GO" id="GO:0006508">
    <property type="term" value="P:proteolysis"/>
    <property type="evidence" value="ECO:0007669"/>
    <property type="project" value="UniProtKB-KW"/>
</dbReference>
<dbReference type="EMBL" id="CP071504">
    <property type="protein sequence ID" value="QSX29110.1"/>
    <property type="molecule type" value="Genomic_DNA"/>
</dbReference>
<evidence type="ECO:0000256" key="4">
    <source>
        <dbReference type="ARBA" id="ARBA00022801"/>
    </source>
</evidence>
<keyword evidence="5" id="KW-0190">Covalent protein-DNA linkage</keyword>
<evidence type="ECO:0000256" key="6">
    <source>
        <dbReference type="ARBA" id="ARBA00023125"/>
    </source>
</evidence>
<dbReference type="GO" id="GO:0106300">
    <property type="term" value="P:protein-DNA covalent cross-linking repair"/>
    <property type="evidence" value="ECO:0007669"/>
    <property type="project" value="InterPro"/>
</dbReference>
<evidence type="ECO:0000313" key="10">
    <source>
        <dbReference type="Proteomes" id="UP000663281"/>
    </source>
</evidence>
<evidence type="ECO:0000256" key="5">
    <source>
        <dbReference type="ARBA" id="ARBA00023124"/>
    </source>
</evidence>
<gene>
    <name evidence="9" type="ORF">JYB88_12780</name>
</gene>
<keyword evidence="4 8" id="KW-0378">Hydrolase</keyword>
<dbReference type="GO" id="GO:0016829">
    <property type="term" value="F:lyase activity"/>
    <property type="evidence" value="ECO:0007669"/>
    <property type="project" value="UniProtKB-KW"/>
</dbReference>
<dbReference type="SUPFAM" id="SSF143081">
    <property type="entry name" value="BB1717-like"/>
    <property type="match status" value="1"/>
</dbReference>
<dbReference type="RefSeq" id="WP_207324361.1">
    <property type="nucleotide sequence ID" value="NZ_CP071504.1"/>
</dbReference>
<keyword evidence="10" id="KW-1185">Reference proteome</keyword>
<evidence type="ECO:0000256" key="8">
    <source>
        <dbReference type="RuleBase" id="RU364100"/>
    </source>
</evidence>
<dbReference type="Proteomes" id="UP000663281">
    <property type="component" value="Chromosome"/>
</dbReference>
<dbReference type="EC" id="3.4.-.-" evidence="8"/>
<keyword evidence="7" id="KW-0456">Lyase</keyword>
<name>A0A974XIQ3_9GAMM</name>
<protein>
    <recommendedName>
        <fullName evidence="8">Abasic site processing protein</fullName>
        <ecNumber evidence="8">3.4.-.-</ecNumber>
    </recommendedName>
</protein>
<evidence type="ECO:0000313" key="9">
    <source>
        <dbReference type="EMBL" id="QSX29110.1"/>
    </source>
</evidence>
<dbReference type="AlphaFoldDB" id="A0A974XIQ3"/>
<proteinExistence type="inferred from homology"/>
<organism evidence="9 10">
    <name type="scientific">Shewanella cyperi</name>
    <dbReference type="NCBI Taxonomy" id="2814292"/>
    <lineage>
        <taxon>Bacteria</taxon>
        <taxon>Pseudomonadati</taxon>
        <taxon>Pseudomonadota</taxon>
        <taxon>Gammaproteobacteria</taxon>
        <taxon>Alteromonadales</taxon>
        <taxon>Shewanellaceae</taxon>
        <taxon>Shewanella</taxon>
    </lineage>
</organism>
<dbReference type="Gene3D" id="3.90.1680.10">
    <property type="entry name" value="SOS response associated peptidase-like"/>
    <property type="match status" value="1"/>
</dbReference>
<evidence type="ECO:0000256" key="1">
    <source>
        <dbReference type="ARBA" id="ARBA00008136"/>
    </source>
</evidence>
<dbReference type="PANTHER" id="PTHR13604:SF0">
    <property type="entry name" value="ABASIC SITE PROCESSING PROTEIN HMCES"/>
    <property type="match status" value="1"/>
</dbReference>
<dbReference type="GO" id="GO:0008233">
    <property type="term" value="F:peptidase activity"/>
    <property type="evidence" value="ECO:0007669"/>
    <property type="project" value="UniProtKB-KW"/>
</dbReference>
<dbReference type="InterPro" id="IPR003738">
    <property type="entry name" value="SRAP"/>
</dbReference>
<accession>A0A974XIQ3</accession>
<dbReference type="InterPro" id="IPR036590">
    <property type="entry name" value="SRAP-like"/>
</dbReference>
<keyword evidence="3" id="KW-0227">DNA damage</keyword>
<dbReference type="PANTHER" id="PTHR13604">
    <property type="entry name" value="DC12-RELATED"/>
    <property type="match status" value="1"/>
</dbReference>
<evidence type="ECO:0000256" key="7">
    <source>
        <dbReference type="ARBA" id="ARBA00023239"/>
    </source>
</evidence>
<comment type="similarity">
    <text evidence="1 8">Belongs to the SOS response-associated peptidase family.</text>
</comment>
<evidence type="ECO:0000256" key="3">
    <source>
        <dbReference type="ARBA" id="ARBA00022763"/>
    </source>
</evidence>
<keyword evidence="2 8" id="KW-0645">Protease</keyword>
<sequence length="202" mass="23156">MCGRLNVIADPLCHWVSEQLGLDFITEDKKDLRPTDPVTAIGLEQGKLRSWHCRWGIQPQWSKRPLINARIETVNHKSTFAEAFSNRRMLVPVSGWFEWQQRPGGKQKWLLRGAEGQPLYMAAIGFEHEQERRLVTLTTRPNHQCQHIHSRMPLLIAPGEVDFFLRSHVDALQPLLQAEVRVALALDPVNDRAVDSPNLSLF</sequence>
<reference evidence="9 10" key="1">
    <citation type="submission" date="2021-03" db="EMBL/GenBank/DDBJ databases">
        <title>Novel species identification of genus Shewanella.</title>
        <authorList>
            <person name="Liu G."/>
            <person name="Zhang Q."/>
        </authorList>
    </citation>
    <scope>NUCLEOTIDE SEQUENCE [LARGE SCALE GENOMIC DNA]</scope>
    <source>
        <strain evidence="9 10">FJAT-53726</strain>
    </source>
</reference>
<evidence type="ECO:0000256" key="2">
    <source>
        <dbReference type="ARBA" id="ARBA00022670"/>
    </source>
</evidence>
<dbReference type="KEGG" id="scyp:JYB88_12780"/>
<keyword evidence="6" id="KW-0238">DNA-binding</keyword>
<dbReference type="GO" id="GO:0003697">
    <property type="term" value="F:single-stranded DNA binding"/>
    <property type="evidence" value="ECO:0007669"/>
    <property type="project" value="InterPro"/>
</dbReference>